<sequence length="723" mass="81865">MELEQELEWNEAQNIEISVDLVAAAKRQLQFLATVDRNRYLYDGPALERAIYRYNACWLPLLAQHSESQISEGPLVVPLDCEWVWHCHRLNPVQYKSDCEKLYGRILDSSNVLSSVQGTCQRQTEEIWNTLYPEEPYNFNLTRAFSEHISETLPGIEKYTQYDLVSAAERQSPFFYQVSRPHMSNDHFLEGAVARYKGFLHLIKRNKEKFIRRFCVPTYDIDLIWHAHLLHPVDYFKDLSEVLGKVLEHDDMDSDRTEGKKLDVGFSGTTKQWEETFGRRYWRAGAMYRGSAPSPLTTTPVFLSDMIGKEVVASNEFQKLIQLPQLKVVELLLEFVGVKNLPEGHKGSLFVSFCKKQADTIFKGNRNLSILSESGEKQVAFFQYIYLQLEPTGELLFQLKSHSTSNLPLKRTPKVLGSTSLFLQDFLAPVSELSVEKWLELVPSSSSVISKPIGLRVAVSFTVPSPAPHVLRMVCSQRFPKSSCFFPLPGKVRHAKSMVHVIDETGAELLSLQMRDLRKDKAKENCILSKEVIGIMASGERRTLADFVGTGWFLMDSHWSLHFRKNSGHDGHLFELSGNRMVKFFPGRKLGYEPNRCVKHRSEKDFMTAVDFSMEDPYGKEVALLDLKSGIFNVKEEWMVVPGITAAFILADVFKKGGYDGFAVNCKNMEMESLAEEANVDINAAISENGNLSGGGCGGKCGSSCGNALKLRLMNECSEAYWG</sequence>
<name>A0A922EFG3_CARIL</name>
<organism evidence="3 4">
    <name type="scientific">Carya illinoinensis</name>
    <name type="common">Pecan</name>
    <dbReference type="NCBI Taxonomy" id="32201"/>
    <lineage>
        <taxon>Eukaryota</taxon>
        <taxon>Viridiplantae</taxon>
        <taxon>Streptophyta</taxon>
        <taxon>Embryophyta</taxon>
        <taxon>Tracheophyta</taxon>
        <taxon>Spermatophyta</taxon>
        <taxon>Magnoliopsida</taxon>
        <taxon>eudicotyledons</taxon>
        <taxon>Gunneridae</taxon>
        <taxon>Pentapetalae</taxon>
        <taxon>rosids</taxon>
        <taxon>fabids</taxon>
        <taxon>Fagales</taxon>
        <taxon>Juglandaceae</taxon>
        <taxon>Carya</taxon>
    </lineage>
</organism>
<feature type="domain" description="GRPD C-terminal" evidence="2">
    <location>
        <begin position="501"/>
        <end position="634"/>
    </location>
</feature>
<evidence type="ECO:0000313" key="4">
    <source>
        <dbReference type="Proteomes" id="UP000811246"/>
    </source>
</evidence>
<evidence type="ECO:0000259" key="2">
    <source>
        <dbReference type="Pfam" id="PF25335"/>
    </source>
</evidence>
<dbReference type="Pfam" id="PF25334">
    <property type="entry name" value="C2_GRDP"/>
    <property type="match status" value="1"/>
</dbReference>
<protein>
    <recommendedName>
        <fullName evidence="5">Glycine-rich domain-containing protein 2</fullName>
    </recommendedName>
</protein>
<dbReference type="Pfam" id="PF25335">
    <property type="entry name" value="GRDP_C"/>
    <property type="match status" value="1"/>
</dbReference>
<dbReference type="PANTHER" id="PTHR34365:SF7">
    <property type="entry name" value="GLYCINE-RICH DOMAIN-CONTAINING PROTEIN 1"/>
    <property type="match status" value="1"/>
</dbReference>
<dbReference type="Proteomes" id="UP000811246">
    <property type="component" value="Chromosome 8"/>
</dbReference>
<dbReference type="InterPro" id="IPR009836">
    <property type="entry name" value="GRDP-like"/>
</dbReference>
<dbReference type="PANTHER" id="PTHR34365">
    <property type="entry name" value="ENOLASE (DUF1399)"/>
    <property type="match status" value="1"/>
</dbReference>
<dbReference type="InterPro" id="IPR057458">
    <property type="entry name" value="GRDP_C2"/>
</dbReference>
<dbReference type="Pfam" id="PF07173">
    <property type="entry name" value="GRDP-like"/>
    <property type="match status" value="1"/>
</dbReference>
<evidence type="ECO:0000259" key="1">
    <source>
        <dbReference type="Pfam" id="PF25334"/>
    </source>
</evidence>
<evidence type="ECO:0008006" key="5">
    <source>
        <dbReference type="Google" id="ProtNLM"/>
    </source>
</evidence>
<evidence type="ECO:0000313" key="3">
    <source>
        <dbReference type="EMBL" id="KAG6701055.1"/>
    </source>
</evidence>
<proteinExistence type="predicted"/>
<comment type="caution">
    <text evidence="3">The sequence shown here is derived from an EMBL/GenBank/DDBJ whole genome shotgun (WGS) entry which is preliminary data.</text>
</comment>
<gene>
    <name evidence="3" type="ORF">I3842_08G145000</name>
</gene>
<reference evidence="3" key="1">
    <citation type="submission" date="2021-01" db="EMBL/GenBank/DDBJ databases">
        <authorList>
            <person name="Lovell J.T."/>
            <person name="Bentley N."/>
            <person name="Bhattarai G."/>
            <person name="Jenkins J.W."/>
            <person name="Sreedasyam A."/>
            <person name="Alarcon Y."/>
            <person name="Bock C."/>
            <person name="Boston L."/>
            <person name="Carlson J."/>
            <person name="Cervantes K."/>
            <person name="Clermont K."/>
            <person name="Krom N."/>
            <person name="Kubenka K."/>
            <person name="Mamidi S."/>
            <person name="Mattison C."/>
            <person name="Monteros M."/>
            <person name="Pisani C."/>
            <person name="Plott C."/>
            <person name="Rajasekar S."/>
            <person name="Rhein H.S."/>
            <person name="Rohla C."/>
            <person name="Song M."/>
            <person name="Hilaire R.S."/>
            <person name="Shu S."/>
            <person name="Wells L."/>
            <person name="Wang X."/>
            <person name="Webber J."/>
            <person name="Heerema R.J."/>
            <person name="Klein P."/>
            <person name="Conner P."/>
            <person name="Grauke L."/>
            <person name="Grimwood J."/>
            <person name="Schmutz J."/>
            <person name="Randall J.J."/>
        </authorList>
    </citation>
    <scope>NUCLEOTIDE SEQUENCE</scope>
    <source>
        <tissue evidence="3">Leaf</tissue>
    </source>
</reference>
<feature type="non-terminal residue" evidence="3">
    <location>
        <position position="723"/>
    </location>
</feature>
<dbReference type="AlphaFoldDB" id="A0A922EFG3"/>
<dbReference type="InterPro" id="IPR057518">
    <property type="entry name" value="GRDP_C"/>
</dbReference>
<accession>A0A922EFG3</accession>
<dbReference type="EMBL" id="CM031832">
    <property type="protein sequence ID" value="KAG6701055.1"/>
    <property type="molecule type" value="Genomic_DNA"/>
</dbReference>
<feature type="domain" description="GRDP C2" evidence="1">
    <location>
        <begin position="326"/>
        <end position="463"/>
    </location>
</feature>